<dbReference type="InterPro" id="IPR000157">
    <property type="entry name" value="TIR_dom"/>
</dbReference>
<comment type="caution">
    <text evidence="2">The sequence shown here is derived from an EMBL/GenBank/DDBJ whole genome shotgun (WGS) entry which is preliminary data.</text>
</comment>
<dbReference type="OrthoDB" id="1426235at2"/>
<evidence type="ECO:0000313" key="2">
    <source>
        <dbReference type="EMBL" id="MRD47519.1"/>
    </source>
</evidence>
<dbReference type="Gene3D" id="3.40.50.10140">
    <property type="entry name" value="Toll/interleukin-1 receptor homology (TIR) domain"/>
    <property type="match status" value="1"/>
</dbReference>
<reference evidence="2 3" key="1">
    <citation type="submission" date="2019-11" db="EMBL/GenBank/DDBJ databases">
        <title>Caenimonas koreensis gen. nov., sp. nov., isolated from activated sludge.</title>
        <authorList>
            <person name="Seung H.R."/>
        </authorList>
    </citation>
    <scope>NUCLEOTIDE SEQUENCE [LARGE SCALE GENOMIC DNA]</scope>
    <source>
        <strain evidence="2 3">EMB320</strain>
    </source>
</reference>
<keyword evidence="3" id="KW-1185">Reference proteome</keyword>
<dbReference type="Pfam" id="PF13676">
    <property type="entry name" value="TIR_2"/>
    <property type="match status" value="1"/>
</dbReference>
<sequence length="318" mass="34919">MANVFFSYSHEDEELRNRLEKHLALLKRQGLIEAWHDRRILAGSELDETISANLESADIILLLVSADFLASDYCYSREMGRAMERHAEGEAVVIPVILKPCDWHSAPFGKLLATPRDGKAVTSWANVEEALADVASHIRKRVEDANRKGGKPASAVPPQAVPANAAAAALSPASLRSSNLRLKQEFNEHDRDTFLHDGFELFAQFFEGSLGELKARNSGIQTTFRRIDANCFTATIYNGGKKVSECAIRIGGIGGRGITYSSDANPNGNSFNGSVSVESDDQGLYFSPMVFGFGEAEKRMTKEAAAEHFWATLIRPLQ</sequence>
<dbReference type="SMART" id="SM00255">
    <property type="entry name" value="TIR"/>
    <property type="match status" value="1"/>
</dbReference>
<feature type="domain" description="TIR" evidence="1">
    <location>
        <begin position="1"/>
        <end position="142"/>
    </location>
</feature>
<dbReference type="PROSITE" id="PS50104">
    <property type="entry name" value="TIR"/>
    <property type="match status" value="1"/>
</dbReference>
<dbReference type="AlphaFoldDB" id="A0A844B788"/>
<dbReference type="EMBL" id="WJBU01000008">
    <property type="protein sequence ID" value="MRD47519.1"/>
    <property type="molecule type" value="Genomic_DNA"/>
</dbReference>
<evidence type="ECO:0000313" key="3">
    <source>
        <dbReference type="Proteomes" id="UP000487350"/>
    </source>
</evidence>
<dbReference type="InterPro" id="IPR035897">
    <property type="entry name" value="Toll_tir_struct_dom_sf"/>
</dbReference>
<dbReference type="GO" id="GO:0007165">
    <property type="term" value="P:signal transduction"/>
    <property type="evidence" value="ECO:0007669"/>
    <property type="project" value="InterPro"/>
</dbReference>
<accession>A0A844B788</accession>
<evidence type="ECO:0000259" key="1">
    <source>
        <dbReference type="PROSITE" id="PS50104"/>
    </source>
</evidence>
<protein>
    <submittedName>
        <fullName evidence="2">TIR domain-containing protein</fullName>
    </submittedName>
</protein>
<organism evidence="2 3">
    <name type="scientific">Caenimonas koreensis DSM 17982</name>
    <dbReference type="NCBI Taxonomy" id="1121255"/>
    <lineage>
        <taxon>Bacteria</taxon>
        <taxon>Pseudomonadati</taxon>
        <taxon>Pseudomonadota</taxon>
        <taxon>Betaproteobacteria</taxon>
        <taxon>Burkholderiales</taxon>
        <taxon>Comamonadaceae</taxon>
        <taxon>Caenimonas</taxon>
    </lineage>
</organism>
<dbReference type="SUPFAM" id="SSF52200">
    <property type="entry name" value="Toll/Interleukin receptor TIR domain"/>
    <property type="match status" value="1"/>
</dbReference>
<dbReference type="Proteomes" id="UP000487350">
    <property type="component" value="Unassembled WGS sequence"/>
</dbReference>
<gene>
    <name evidence="2" type="ORF">GHT07_09535</name>
</gene>
<proteinExistence type="predicted"/>
<name>A0A844B788_9BURK</name>